<accession>A0ABU5AY43</accession>
<proteinExistence type="predicted"/>
<evidence type="ECO:0000313" key="1">
    <source>
        <dbReference type="EMBL" id="MDX9584226.1"/>
    </source>
</evidence>
<keyword evidence="2" id="KW-1185">Reference proteome</keyword>
<dbReference type="EMBL" id="JAXCEY010000001">
    <property type="protein sequence ID" value="MDX9584226.1"/>
    <property type="molecule type" value="Genomic_DNA"/>
</dbReference>
<reference evidence="1 2" key="1">
    <citation type="submission" date="2023-11" db="EMBL/GenBank/DDBJ databases">
        <title>Pseudomonas fragariae, a Novel Bacterial Species Causing Leaf Spots on Strawberry (Fragaria x ananassa).</title>
        <authorList>
            <person name="Marin M.V."/>
            <person name="Carvalho R."/>
            <person name="Paret M.L."/>
            <person name="Jones J.B."/>
            <person name="Peres N.A."/>
        </authorList>
    </citation>
    <scope>NUCLEOTIDE SEQUENCE [LARGE SCALE GENOMIC DNA]</scope>
    <source>
        <strain evidence="1 2">19</strain>
    </source>
</reference>
<protein>
    <submittedName>
        <fullName evidence="1">Uncharacterized protein</fullName>
    </submittedName>
</protein>
<organism evidence="1 2">
    <name type="scientific">Pseudomonas fragariae</name>
    <name type="common">ex Marin et al. 2024</name>
    <dbReference type="NCBI Taxonomy" id="3080056"/>
    <lineage>
        <taxon>Bacteria</taxon>
        <taxon>Pseudomonadati</taxon>
        <taxon>Pseudomonadota</taxon>
        <taxon>Gammaproteobacteria</taxon>
        <taxon>Pseudomonadales</taxon>
        <taxon>Pseudomonadaceae</taxon>
        <taxon>Pseudomonas</taxon>
    </lineage>
</organism>
<evidence type="ECO:0000313" key="2">
    <source>
        <dbReference type="Proteomes" id="UP001274111"/>
    </source>
</evidence>
<name>A0ABU5AY43_9PSED</name>
<comment type="caution">
    <text evidence="1">The sequence shown here is derived from an EMBL/GenBank/DDBJ whole genome shotgun (WGS) entry which is preliminary data.</text>
</comment>
<dbReference type="Proteomes" id="UP001274111">
    <property type="component" value="Unassembled WGS sequence"/>
</dbReference>
<gene>
    <name evidence="1" type="ORF">SLT84_00745</name>
</gene>
<sequence length="523" mass="58394">MSLLSKRNRDNFTVKTTTIMRQRAGEVCSNPKCQVSTAGPCGRDRVTSIGVGAHIHAAAPGGKRYLASMTSEERMAIENGIWLCANCSIMIDRDADVYTAEKLRQWRYEAEQRAADGLGKRLGGLGFDVKSIIDHQYSKHSLAEAIAKSHRDQEGFLEGLDSRFCVSSGFVQGRQRIELRAKEPVSMQLQVKAKSGSGYMEGFRDFFDHGKKLELDVGDVSIHGSRLLSHILMEEAQGGGKLVFSPAVHAVSARIEVVNPITGSSEHVAELVGEVSGGSKSIRFVAEAFDGILSIGFTQDNLIDSPKVHTINMHMNLDQWEKQPLKSLPYLRKLISLFRRLQDGWDVSMTLEHKGETMFAGRGGFQSCQNEIRDVVRFLTYTSRARSVSMLLGKQLFFTKAAMFSDKESSELDEIIRLLEGRGQVPVESLTKTITVDVAYDEKADQIGVLDETEGVRRFARFIENETQVVEVFGQWIKLPQRSVEITGFTPRIKHKKRMKNGDFIKLTFEPAEGFSVVRGYAR</sequence>
<dbReference type="RefSeq" id="WP_265321124.1">
    <property type="nucleotide sequence ID" value="NZ_JAINZM010000002.1"/>
</dbReference>